<dbReference type="Gene3D" id="3.40.50.720">
    <property type="entry name" value="NAD(P)-binding Rossmann-like Domain"/>
    <property type="match status" value="1"/>
</dbReference>
<dbReference type="AlphaFoldDB" id="A0A673K1F1"/>
<dbReference type="InterPro" id="IPR001557">
    <property type="entry name" value="L-lactate/malate_DH"/>
</dbReference>
<organism evidence="3 4">
    <name type="scientific">Sinocyclocheilus rhinocerous</name>
    <dbReference type="NCBI Taxonomy" id="307959"/>
    <lineage>
        <taxon>Eukaryota</taxon>
        <taxon>Metazoa</taxon>
        <taxon>Chordata</taxon>
        <taxon>Craniata</taxon>
        <taxon>Vertebrata</taxon>
        <taxon>Euteleostomi</taxon>
        <taxon>Actinopterygii</taxon>
        <taxon>Neopterygii</taxon>
        <taxon>Teleostei</taxon>
        <taxon>Ostariophysi</taxon>
        <taxon>Cypriniformes</taxon>
        <taxon>Cyprinidae</taxon>
        <taxon>Cyprininae</taxon>
        <taxon>Sinocyclocheilus</taxon>
    </lineage>
</organism>
<dbReference type="GO" id="GO:0000813">
    <property type="term" value="C:ESCRT I complex"/>
    <property type="evidence" value="ECO:0007669"/>
    <property type="project" value="TreeGrafter"/>
</dbReference>
<dbReference type="GO" id="GO:0019752">
    <property type="term" value="P:carboxylic acid metabolic process"/>
    <property type="evidence" value="ECO:0007669"/>
    <property type="project" value="InterPro"/>
</dbReference>
<dbReference type="GO" id="GO:0015031">
    <property type="term" value="P:protein transport"/>
    <property type="evidence" value="ECO:0007669"/>
    <property type="project" value="InterPro"/>
</dbReference>
<dbReference type="Proteomes" id="UP000472270">
    <property type="component" value="Unassembled WGS sequence"/>
</dbReference>
<dbReference type="Pfam" id="PF05743">
    <property type="entry name" value="UEV"/>
    <property type="match status" value="1"/>
</dbReference>
<dbReference type="Gene3D" id="3.10.110.10">
    <property type="entry name" value="Ubiquitin Conjugating Enzyme"/>
    <property type="match status" value="1"/>
</dbReference>
<evidence type="ECO:0000313" key="4">
    <source>
        <dbReference type="Proteomes" id="UP000472270"/>
    </source>
</evidence>
<dbReference type="InterPro" id="IPR016135">
    <property type="entry name" value="UBQ-conjugating_enzyme/RWD"/>
</dbReference>
<evidence type="ECO:0000256" key="1">
    <source>
        <dbReference type="RuleBase" id="RU003369"/>
    </source>
</evidence>
<dbReference type="InterPro" id="IPR036291">
    <property type="entry name" value="NAD(P)-bd_dom_sf"/>
</dbReference>
<gene>
    <name evidence="3" type="primary">LOC107707536</name>
</gene>
<dbReference type="Ensembl" id="ENSSRHT00000059764.1">
    <property type="protein sequence ID" value="ENSSRHP00000058145.1"/>
    <property type="gene ID" value="ENSSRHG00000029148.1"/>
</dbReference>
<dbReference type="SUPFAM" id="SSF51735">
    <property type="entry name" value="NAD(P)-binding Rossmann-fold domains"/>
    <property type="match status" value="1"/>
</dbReference>
<dbReference type="CDD" id="cd11685">
    <property type="entry name" value="UEV_TSG101-like"/>
    <property type="match status" value="1"/>
</dbReference>
<dbReference type="Gene3D" id="3.90.110.10">
    <property type="entry name" value="Lactate dehydrogenase/glycoside hydrolase, family 4, C-terminal"/>
    <property type="match status" value="1"/>
</dbReference>
<dbReference type="PRINTS" id="PR00086">
    <property type="entry name" value="LLDHDRGNASE"/>
</dbReference>
<dbReference type="Pfam" id="PF02866">
    <property type="entry name" value="Ldh_1_C"/>
    <property type="match status" value="1"/>
</dbReference>
<dbReference type="InterPro" id="IPR052070">
    <property type="entry name" value="ESCRT-I_UEV_domain"/>
</dbReference>
<dbReference type="Pfam" id="PF00056">
    <property type="entry name" value="Ldh_1_N"/>
    <property type="match status" value="1"/>
</dbReference>
<dbReference type="PANTHER" id="PTHR23306">
    <property type="entry name" value="TUMOR SUSCEPTIBILITY GENE 101 PROTEIN-RELATED"/>
    <property type="match status" value="1"/>
</dbReference>
<keyword evidence="4" id="KW-1185">Reference proteome</keyword>
<keyword evidence="1" id="KW-0560">Oxidoreductase</keyword>
<proteinExistence type="inferred from homology"/>
<dbReference type="GO" id="GO:0008333">
    <property type="term" value="P:endosome to lysosome transport"/>
    <property type="evidence" value="ECO:0007669"/>
    <property type="project" value="TreeGrafter"/>
</dbReference>
<protein>
    <submittedName>
        <fullName evidence="3">Ubiquitin-conjugating enzyme E2 variant 3-like</fullName>
    </submittedName>
</protein>
<accession>A0A673K1F1</accession>
<dbReference type="PANTHER" id="PTHR23306:SF18">
    <property type="entry name" value="UBIQUITIN-CONJUGATING ENZYME E2 VARIANT 3"/>
    <property type="match status" value="1"/>
</dbReference>
<reference evidence="3" key="1">
    <citation type="submission" date="2025-08" db="UniProtKB">
        <authorList>
            <consortium name="Ensembl"/>
        </authorList>
    </citation>
    <scope>IDENTIFICATION</scope>
</reference>
<dbReference type="PROSITE" id="PS51322">
    <property type="entry name" value="UEV"/>
    <property type="match status" value="1"/>
</dbReference>
<dbReference type="GO" id="GO:0043130">
    <property type="term" value="F:ubiquitin binding"/>
    <property type="evidence" value="ECO:0007669"/>
    <property type="project" value="TreeGrafter"/>
</dbReference>
<evidence type="ECO:0000313" key="3">
    <source>
        <dbReference type="Ensembl" id="ENSSRHP00000058145.1"/>
    </source>
</evidence>
<dbReference type="GO" id="GO:0016616">
    <property type="term" value="F:oxidoreductase activity, acting on the CH-OH group of donors, NAD or NADP as acceptor"/>
    <property type="evidence" value="ECO:0007669"/>
    <property type="project" value="InterPro"/>
</dbReference>
<reference evidence="3" key="2">
    <citation type="submission" date="2025-09" db="UniProtKB">
        <authorList>
            <consortium name="Ensembl"/>
        </authorList>
    </citation>
    <scope>IDENTIFICATION</scope>
</reference>
<dbReference type="InterPro" id="IPR022383">
    <property type="entry name" value="Lactate/malate_DH_C"/>
</dbReference>
<dbReference type="InterPro" id="IPR008883">
    <property type="entry name" value="UEV_N"/>
</dbReference>
<dbReference type="InterPro" id="IPR001236">
    <property type="entry name" value="Lactate/malate_DH_N"/>
</dbReference>
<name>A0A673K1F1_9TELE</name>
<evidence type="ECO:0000259" key="2">
    <source>
        <dbReference type="PROSITE" id="PS51322"/>
    </source>
</evidence>
<feature type="domain" description="UEV" evidence="2">
    <location>
        <begin position="2"/>
        <end position="145"/>
    </location>
</feature>
<sequence length="392" mass="43183">MDLNSESVKKVLSKYKFRDVAIEELQKVSRLHSDMKLISGTYTSSDSLQKDLLKLLGNIPVRYQGHLYNLPILLWLLDSFPFTPPICFLRPTSSMVIREGKHVDSKGRIHLPGLHSWDHPKSSVNGLLAEMIAKFEEEPPLGTKSSAQGDNPNNLLAYVSNLTLNEGGNRLDQEVKVSVIGGGDLGIAVVLSIMAKSCVDKLVLIDIPESSTKGGTTDLEIFSLPKVEVSKGFIFKHQIYLYQNYIITKLHSRNNVLIILALHYVKIMALWGNMGPGTDQLQALTPVSNSTKPLMDRALEMLKGRGQRSWSVGLSIADIIHSIVTDKKKIHSVTTLAEGWGGIGSKVFLSLPCVLGENGSTRLPGVALGSEDEMKLRESVACQVNLFMQLRL</sequence>
<comment type="similarity">
    <text evidence="1">Belongs to the LDH/MDH superfamily.</text>
</comment>
<dbReference type="SUPFAM" id="SSF54495">
    <property type="entry name" value="UBC-like"/>
    <property type="match status" value="1"/>
</dbReference>
<dbReference type="InterPro" id="IPR015955">
    <property type="entry name" value="Lactate_DH/Glyco_Ohase_4_C"/>
</dbReference>
<dbReference type="SUPFAM" id="SSF56327">
    <property type="entry name" value="LDH C-terminal domain-like"/>
    <property type="match status" value="1"/>
</dbReference>